<sequence>VAQFVDYKFWPSAFQSNAVELFHKKGQMFELVEMQLSLMYDFLYTKAAVVFTWYGCFIRAISSVATIITFFLFQSSIGKNDFNRVDAIVTYILIAGAVLLEMTSLLKAMGSTWTCALLHAREWHRLHNIVVSVRRRVKAAERNRRWSGSIGHPELLYSSHGGGGCVQSLGCKELWKKLHHSLPIISDSTKRLVLEEVRRMAEACEGEEDIMRSYSGQCALNPWRGFFKDPTLHVGIDFDDKILTWYFATEIFLSWSSPREECVEEQDYVEAIRAVSNYMIFLLAERPYMLPSPVRVVLYANAKAAYVGLDFSNREQISRKLGMDRRRRMWELDTKTDVDELQRASGKLDIIREDLDITRDDLGTAREDLDSSQEELDRTRAEVAGGREENLNLDPEELNRRMEKLEELYRRSEELRFGPSPPAPAPLARGAALAVWLLELEARGEQEVRQVLLGVWVEMLCYAAHHCSRDSHARQLNSGGELVHYRRLASVHCRVQ</sequence>
<evidence type="ECO:0000313" key="5">
    <source>
        <dbReference type="Proteomes" id="UP000015105"/>
    </source>
</evidence>
<name>A0A453DK83_AEGTS</name>
<feature type="domain" description="DUF4220" evidence="3">
    <location>
        <begin position="4"/>
        <end position="156"/>
    </location>
</feature>
<dbReference type="Proteomes" id="UP000015105">
    <property type="component" value="Chromosome 2D"/>
</dbReference>
<feature type="coiled-coil region" evidence="1">
    <location>
        <begin position="362"/>
        <end position="415"/>
    </location>
</feature>
<dbReference type="Pfam" id="PF13968">
    <property type="entry name" value="DUF4220"/>
    <property type="match status" value="1"/>
</dbReference>
<reference evidence="4" key="5">
    <citation type="journal article" date="2021" name="G3 (Bethesda)">
        <title>Aegilops tauschii genome assembly Aet v5.0 features greater sequence contiguity and improved annotation.</title>
        <authorList>
            <person name="Wang L."/>
            <person name="Zhu T."/>
            <person name="Rodriguez J.C."/>
            <person name="Deal K.R."/>
            <person name="Dubcovsky J."/>
            <person name="McGuire P.E."/>
            <person name="Lux T."/>
            <person name="Spannagl M."/>
            <person name="Mayer K.F.X."/>
            <person name="Baldrich P."/>
            <person name="Meyers B.C."/>
            <person name="Huo N."/>
            <person name="Gu Y.Q."/>
            <person name="Zhou H."/>
            <person name="Devos K.M."/>
            <person name="Bennetzen J.L."/>
            <person name="Unver T."/>
            <person name="Budak H."/>
            <person name="Gulick P.J."/>
            <person name="Galiba G."/>
            <person name="Kalapos B."/>
            <person name="Nelson D.R."/>
            <person name="Li P."/>
            <person name="You F.M."/>
            <person name="Luo M.C."/>
            <person name="Dvorak J."/>
        </authorList>
    </citation>
    <scope>NUCLEOTIDE SEQUENCE [LARGE SCALE GENOMIC DNA]</scope>
    <source>
        <strain evidence="4">cv. AL8/78</strain>
    </source>
</reference>
<keyword evidence="2" id="KW-0472">Membrane</keyword>
<reference evidence="4" key="3">
    <citation type="journal article" date="2017" name="Nature">
        <title>Genome sequence of the progenitor of the wheat D genome Aegilops tauschii.</title>
        <authorList>
            <person name="Luo M.C."/>
            <person name="Gu Y.Q."/>
            <person name="Puiu D."/>
            <person name="Wang H."/>
            <person name="Twardziok S.O."/>
            <person name="Deal K.R."/>
            <person name="Huo N."/>
            <person name="Zhu T."/>
            <person name="Wang L."/>
            <person name="Wang Y."/>
            <person name="McGuire P.E."/>
            <person name="Liu S."/>
            <person name="Long H."/>
            <person name="Ramasamy R.K."/>
            <person name="Rodriguez J.C."/>
            <person name="Van S.L."/>
            <person name="Yuan L."/>
            <person name="Wang Z."/>
            <person name="Xia Z."/>
            <person name="Xiao L."/>
            <person name="Anderson O.D."/>
            <person name="Ouyang S."/>
            <person name="Liang Y."/>
            <person name="Zimin A.V."/>
            <person name="Pertea G."/>
            <person name="Qi P."/>
            <person name="Bennetzen J.L."/>
            <person name="Dai X."/>
            <person name="Dawson M.W."/>
            <person name="Muller H.G."/>
            <person name="Kugler K."/>
            <person name="Rivarola-Duarte L."/>
            <person name="Spannagl M."/>
            <person name="Mayer K.F.X."/>
            <person name="Lu F.H."/>
            <person name="Bevan M.W."/>
            <person name="Leroy P."/>
            <person name="Li P."/>
            <person name="You F.M."/>
            <person name="Sun Q."/>
            <person name="Liu Z."/>
            <person name="Lyons E."/>
            <person name="Wicker T."/>
            <person name="Salzberg S.L."/>
            <person name="Devos K.M."/>
            <person name="Dvorak J."/>
        </authorList>
    </citation>
    <scope>NUCLEOTIDE SEQUENCE [LARGE SCALE GENOMIC DNA]</scope>
    <source>
        <strain evidence="4">cv. AL8/78</strain>
    </source>
</reference>
<feature type="transmembrane region" description="Helical" evidence="2">
    <location>
        <begin position="51"/>
        <end position="73"/>
    </location>
</feature>
<dbReference type="EnsemblPlants" id="AET2Gv21282200.2">
    <property type="protein sequence ID" value="AET2Gv21282200.2"/>
    <property type="gene ID" value="AET2Gv21282200"/>
</dbReference>
<organism evidence="4 5">
    <name type="scientific">Aegilops tauschii subsp. strangulata</name>
    <name type="common">Goatgrass</name>
    <dbReference type="NCBI Taxonomy" id="200361"/>
    <lineage>
        <taxon>Eukaryota</taxon>
        <taxon>Viridiplantae</taxon>
        <taxon>Streptophyta</taxon>
        <taxon>Embryophyta</taxon>
        <taxon>Tracheophyta</taxon>
        <taxon>Spermatophyta</taxon>
        <taxon>Magnoliopsida</taxon>
        <taxon>Liliopsida</taxon>
        <taxon>Poales</taxon>
        <taxon>Poaceae</taxon>
        <taxon>BOP clade</taxon>
        <taxon>Pooideae</taxon>
        <taxon>Triticodae</taxon>
        <taxon>Triticeae</taxon>
        <taxon>Triticinae</taxon>
        <taxon>Aegilops</taxon>
    </lineage>
</organism>
<reference evidence="5" key="2">
    <citation type="journal article" date="2017" name="Nat. Plants">
        <title>The Aegilops tauschii genome reveals multiple impacts of transposons.</title>
        <authorList>
            <person name="Zhao G."/>
            <person name="Zou C."/>
            <person name="Li K."/>
            <person name="Wang K."/>
            <person name="Li T."/>
            <person name="Gao L."/>
            <person name="Zhang X."/>
            <person name="Wang H."/>
            <person name="Yang Z."/>
            <person name="Liu X."/>
            <person name="Jiang W."/>
            <person name="Mao L."/>
            <person name="Kong X."/>
            <person name="Jiao Y."/>
            <person name="Jia J."/>
        </authorList>
    </citation>
    <scope>NUCLEOTIDE SEQUENCE [LARGE SCALE GENOMIC DNA]</scope>
    <source>
        <strain evidence="5">cv. AL8/78</strain>
    </source>
</reference>
<accession>A0A453DK83</accession>
<keyword evidence="5" id="KW-1185">Reference proteome</keyword>
<evidence type="ECO:0000259" key="3">
    <source>
        <dbReference type="Pfam" id="PF13968"/>
    </source>
</evidence>
<dbReference type="STRING" id="200361.A0A453DK83"/>
<keyword evidence="1" id="KW-0175">Coiled coil</keyword>
<dbReference type="PANTHER" id="PTHR31325">
    <property type="entry name" value="OS01G0798800 PROTEIN-RELATED"/>
    <property type="match status" value="1"/>
</dbReference>
<dbReference type="InterPro" id="IPR007658">
    <property type="entry name" value="DUF594"/>
</dbReference>
<proteinExistence type="predicted"/>
<protein>
    <recommendedName>
        <fullName evidence="3">DUF4220 domain-containing protein</fullName>
    </recommendedName>
</protein>
<dbReference type="Gramene" id="AET2Gv21282200.2">
    <property type="protein sequence ID" value="AET2Gv21282200.2"/>
    <property type="gene ID" value="AET2Gv21282200"/>
</dbReference>
<evidence type="ECO:0000313" key="4">
    <source>
        <dbReference type="EnsemblPlants" id="AET2Gv21282200.2"/>
    </source>
</evidence>
<dbReference type="Pfam" id="PF04578">
    <property type="entry name" value="DUF594"/>
    <property type="match status" value="1"/>
</dbReference>
<dbReference type="InterPro" id="IPR025315">
    <property type="entry name" value="DUF4220"/>
</dbReference>
<keyword evidence="2" id="KW-1133">Transmembrane helix</keyword>
<feature type="transmembrane region" description="Helical" evidence="2">
    <location>
        <begin position="85"/>
        <end position="106"/>
    </location>
</feature>
<dbReference type="AlphaFoldDB" id="A0A453DK83"/>
<reference evidence="4" key="4">
    <citation type="submission" date="2019-03" db="UniProtKB">
        <authorList>
            <consortium name="EnsemblPlants"/>
        </authorList>
    </citation>
    <scope>IDENTIFICATION</scope>
</reference>
<reference evidence="5" key="1">
    <citation type="journal article" date="2014" name="Science">
        <title>Ancient hybridizations among the ancestral genomes of bread wheat.</title>
        <authorList>
            <consortium name="International Wheat Genome Sequencing Consortium,"/>
            <person name="Marcussen T."/>
            <person name="Sandve S.R."/>
            <person name="Heier L."/>
            <person name="Spannagl M."/>
            <person name="Pfeifer M."/>
            <person name="Jakobsen K.S."/>
            <person name="Wulff B.B."/>
            <person name="Steuernagel B."/>
            <person name="Mayer K.F."/>
            <person name="Olsen O.A."/>
        </authorList>
    </citation>
    <scope>NUCLEOTIDE SEQUENCE [LARGE SCALE GENOMIC DNA]</scope>
    <source>
        <strain evidence="5">cv. AL8/78</strain>
    </source>
</reference>
<evidence type="ECO:0000256" key="1">
    <source>
        <dbReference type="SAM" id="Coils"/>
    </source>
</evidence>
<keyword evidence="2" id="KW-0812">Transmembrane</keyword>
<evidence type="ECO:0000256" key="2">
    <source>
        <dbReference type="SAM" id="Phobius"/>
    </source>
</evidence>